<feature type="transmembrane region" description="Helical" evidence="1">
    <location>
        <begin position="77"/>
        <end position="97"/>
    </location>
</feature>
<dbReference type="OrthoDB" id="3174341at2759"/>
<evidence type="ECO:0000256" key="1">
    <source>
        <dbReference type="SAM" id="Phobius"/>
    </source>
</evidence>
<evidence type="ECO:0000313" key="3">
    <source>
        <dbReference type="Proteomes" id="UP000297245"/>
    </source>
</evidence>
<protein>
    <submittedName>
        <fullName evidence="2">Uncharacterized protein</fullName>
    </submittedName>
</protein>
<gene>
    <name evidence="2" type="ORF">K435DRAFT_796376</name>
</gene>
<dbReference type="EMBL" id="ML179152">
    <property type="protein sequence ID" value="THU97578.1"/>
    <property type="molecule type" value="Genomic_DNA"/>
</dbReference>
<accession>A0A4S8M701</accession>
<reference evidence="2 3" key="1">
    <citation type="journal article" date="2019" name="Nat. Ecol. Evol.">
        <title>Megaphylogeny resolves global patterns of mushroom evolution.</title>
        <authorList>
            <person name="Varga T."/>
            <person name="Krizsan K."/>
            <person name="Foldi C."/>
            <person name="Dima B."/>
            <person name="Sanchez-Garcia M."/>
            <person name="Sanchez-Ramirez S."/>
            <person name="Szollosi G.J."/>
            <person name="Szarkandi J.G."/>
            <person name="Papp V."/>
            <person name="Albert L."/>
            <person name="Andreopoulos W."/>
            <person name="Angelini C."/>
            <person name="Antonin V."/>
            <person name="Barry K.W."/>
            <person name="Bougher N.L."/>
            <person name="Buchanan P."/>
            <person name="Buyck B."/>
            <person name="Bense V."/>
            <person name="Catcheside P."/>
            <person name="Chovatia M."/>
            <person name="Cooper J."/>
            <person name="Damon W."/>
            <person name="Desjardin D."/>
            <person name="Finy P."/>
            <person name="Geml J."/>
            <person name="Haridas S."/>
            <person name="Hughes K."/>
            <person name="Justo A."/>
            <person name="Karasinski D."/>
            <person name="Kautmanova I."/>
            <person name="Kiss B."/>
            <person name="Kocsube S."/>
            <person name="Kotiranta H."/>
            <person name="LaButti K.M."/>
            <person name="Lechner B.E."/>
            <person name="Liimatainen K."/>
            <person name="Lipzen A."/>
            <person name="Lukacs Z."/>
            <person name="Mihaltcheva S."/>
            <person name="Morgado L.N."/>
            <person name="Niskanen T."/>
            <person name="Noordeloos M.E."/>
            <person name="Ohm R.A."/>
            <person name="Ortiz-Santana B."/>
            <person name="Ovrebo C."/>
            <person name="Racz N."/>
            <person name="Riley R."/>
            <person name="Savchenko A."/>
            <person name="Shiryaev A."/>
            <person name="Soop K."/>
            <person name="Spirin V."/>
            <person name="Szebenyi C."/>
            <person name="Tomsovsky M."/>
            <person name="Tulloss R.E."/>
            <person name="Uehling J."/>
            <person name="Grigoriev I.V."/>
            <person name="Vagvolgyi C."/>
            <person name="Papp T."/>
            <person name="Martin F.M."/>
            <person name="Miettinen O."/>
            <person name="Hibbett D.S."/>
            <person name="Nagy L.G."/>
        </authorList>
    </citation>
    <scope>NUCLEOTIDE SEQUENCE [LARGE SCALE GENOMIC DNA]</scope>
    <source>
        <strain evidence="2 3">CBS 962.96</strain>
    </source>
</reference>
<keyword evidence="1" id="KW-0472">Membrane</keyword>
<organism evidence="2 3">
    <name type="scientific">Dendrothele bispora (strain CBS 962.96)</name>
    <dbReference type="NCBI Taxonomy" id="1314807"/>
    <lineage>
        <taxon>Eukaryota</taxon>
        <taxon>Fungi</taxon>
        <taxon>Dikarya</taxon>
        <taxon>Basidiomycota</taxon>
        <taxon>Agaricomycotina</taxon>
        <taxon>Agaricomycetes</taxon>
        <taxon>Agaricomycetidae</taxon>
        <taxon>Agaricales</taxon>
        <taxon>Agaricales incertae sedis</taxon>
        <taxon>Dendrothele</taxon>
    </lineage>
</organism>
<dbReference type="Proteomes" id="UP000297245">
    <property type="component" value="Unassembled WGS sequence"/>
</dbReference>
<keyword evidence="3" id="KW-1185">Reference proteome</keyword>
<keyword evidence="1" id="KW-1133">Transmembrane helix</keyword>
<evidence type="ECO:0000313" key="2">
    <source>
        <dbReference type="EMBL" id="THU97578.1"/>
    </source>
</evidence>
<feature type="transmembrane region" description="Helical" evidence="1">
    <location>
        <begin position="20"/>
        <end position="42"/>
    </location>
</feature>
<name>A0A4S8M701_DENBC</name>
<dbReference type="AlphaFoldDB" id="A0A4S8M701"/>
<proteinExistence type="predicted"/>
<keyword evidence="1" id="KW-0812">Transmembrane</keyword>
<sequence length="175" mass="20046">MSSLNHYAFNFVTTSHVRVAQIYLVYRILNGTNYLINAGIVVWRAWILFPDNKFVKAMLITLLVGSLNLDIPFKFVIFIWTGPLLVTNVVATLLTSYKAWYHYRYHYLVWKKLLLLDCDTLTRAQKVLWLLAESGAISCIHWVRIVSYADGSSGKGPSFSESIELAPRPSIADWE</sequence>